<dbReference type="Proteomes" id="UP000290495">
    <property type="component" value="Chromosome"/>
</dbReference>
<evidence type="ECO:0000256" key="6">
    <source>
        <dbReference type="SAM" id="Coils"/>
    </source>
</evidence>
<feature type="domain" description="DNA2/NAM7 helicase-like C-terminal" evidence="9">
    <location>
        <begin position="703"/>
        <end position="880"/>
    </location>
</feature>
<feature type="region of interest" description="Disordered" evidence="7">
    <location>
        <begin position="1300"/>
        <end position="1351"/>
    </location>
</feature>
<dbReference type="GO" id="GO:0005524">
    <property type="term" value="F:ATP binding"/>
    <property type="evidence" value="ECO:0007669"/>
    <property type="project" value="UniProtKB-KW"/>
</dbReference>
<dbReference type="InterPro" id="IPR027417">
    <property type="entry name" value="P-loop_NTPase"/>
</dbReference>
<feature type="coiled-coil region" evidence="6">
    <location>
        <begin position="1080"/>
        <end position="1107"/>
    </location>
</feature>
<dbReference type="InterPro" id="IPR041679">
    <property type="entry name" value="DNA2/NAM7-like_C"/>
</dbReference>
<evidence type="ECO:0000256" key="3">
    <source>
        <dbReference type="ARBA" id="ARBA00022801"/>
    </source>
</evidence>
<dbReference type="CDD" id="cd18808">
    <property type="entry name" value="SF1_C_Upf1"/>
    <property type="match status" value="1"/>
</dbReference>
<organism evidence="10 11">
    <name type="scientific">Mycoplasmopsis canis</name>
    <dbReference type="NCBI Taxonomy" id="29555"/>
    <lineage>
        <taxon>Bacteria</taxon>
        <taxon>Bacillati</taxon>
        <taxon>Mycoplasmatota</taxon>
        <taxon>Mycoplasmoidales</taxon>
        <taxon>Metamycoplasmataceae</taxon>
        <taxon>Mycoplasmopsis</taxon>
    </lineage>
</organism>
<feature type="compositionally biased region" description="Acidic residues" evidence="7">
    <location>
        <begin position="1304"/>
        <end position="1328"/>
    </location>
</feature>
<dbReference type="Gene3D" id="3.40.50.300">
    <property type="entry name" value="P-loop containing nucleotide triphosphate hydrolases"/>
    <property type="match status" value="2"/>
</dbReference>
<evidence type="ECO:0000256" key="1">
    <source>
        <dbReference type="ARBA" id="ARBA00007913"/>
    </source>
</evidence>
<keyword evidence="2" id="KW-0547">Nucleotide-binding</keyword>
<dbReference type="InterPro" id="IPR047187">
    <property type="entry name" value="SF1_C_Upf1"/>
</dbReference>
<dbReference type="GO" id="GO:0016787">
    <property type="term" value="F:hydrolase activity"/>
    <property type="evidence" value="ECO:0007669"/>
    <property type="project" value="UniProtKB-KW"/>
</dbReference>
<keyword evidence="4 10" id="KW-0347">Helicase</keyword>
<dbReference type="Pfam" id="PF13087">
    <property type="entry name" value="AAA_12"/>
    <property type="match status" value="1"/>
</dbReference>
<evidence type="ECO:0000256" key="5">
    <source>
        <dbReference type="ARBA" id="ARBA00022840"/>
    </source>
</evidence>
<gene>
    <name evidence="10" type="ORF">NCTC10146_00295</name>
</gene>
<evidence type="ECO:0000256" key="7">
    <source>
        <dbReference type="SAM" id="MobiDB-lite"/>
    </source>
</evidence>
<dbReference type="Pfam" id="PF13086">
    <property type="entry name" value="AAA_11"/>
    <property type="match status" value="1"/>
</dbReference>
<evidence type="ECO:0000259" key="8">
    <source>
        <dbReference type="Pfam" id="PF13086"/>
    </source>
</evidence>
<dbReference type="RefSeq" id="WP_004795085.1">
    <property type="nucleotide sequence ID" value="NZ_LR215010.1"/>
</dbReference>
<dbReference type="GO" id="GO:0043139">
    <property type="term" value="F:5'-3' DNA helicase activity"/>
    <property type="evidence" value="ECO:0007669"/>
    <property type="project" value="TreeGrafter"/>
</dbReference>
<evidence type="ECO:0000256" key="4">
    <source>
        <dbReference type="ARBA" id="ARBA00022806"/>
    </source>
</evidence>
<proteinExistence type="inferred from homology"/>
<dbReference type="SUPFAM" id="SSF52540">
    <property type="entry name" value="P-loop containing nucleoside triphosphate hydrolases"/>
    <property type="match status" value="1"/>
</dbReference>
<evidence type="ECO:0000259" key="9">
    <source>
        <dbReference type="Pfam" id="PF13087"/>
    </source>
</evidence>
<dbReference type="InterPro" id="IPR050534">
    <property type="entry name" value="Coronavir_polyprotein_1ab"/>
</dbReference>
<reference evidence="10 11" key="1">
    <citation type="submission" date="2019-01" db="EMBL/GenBank/DDBJ databases">
        <authorList>
            <consortium name="Pathogen Informatics"/>
        </authorList>
    </citation>
    <scope>NUCLEOTIDE SEQUENCE [LARGE SCALE GENOMIC DNA]</scope>
    <source>
        <strain evidence="10 11">NCTC10146</strain>
    </source>
</reference>
<sequence>MSNKHDKYNTILNNLLDVQPNDSSIFTKIDNNNFFDLKNMLSDDEFESILNNEKFEITLLDGVLLQFKKQIENSSSIEELRDIVFNKNTRKIPLKRFIESKNDFPEIKRNILNIVEHKIQNSVSQWKSLDSNANSILEETNIWPLYIGFIFTSLKIEEKIIYAPLFLKEVFIKFKNGKPFLTSEGEIKINEKIMFFLKNNGIDLHIDSNLNEQKMKSIVEILKSDWENLYRLPEDVFSDFQVKGSGEIDNENIVFHSGAVLGIFQPTGGYSRNRMKEIIEKDEIDTIINVEINKNVYWDTIKKHINNPKISIFKITPSNLSQDKAVISALNQHTIIWGPPGTGKSQTIVNLITNILVYNKTAIIASQKKAALDVIKDRLGSLRDFCLFMLKSKNVNKKRFYEPIRNYLDLLEGFNDPVKSQSTPIISSNEIKYLELVNDILNNDSIQNILRAYYYLSKYRKNPNYSGDIEFLINLPSDISYPENKLSDEDIVKAMIKENGLKFMIFLSKYRKVKKVGEDIKNNFAQFDGNFSDLVSFFHEIAKNEFNGEIINKINKLIELSNEIDFQQMISDEKIIHKIILERINDKFKQMTEAEKKEYQDFAQHVRIENLEPYRFVKKFAKIIKIIFPIIVATPDTDLSPWSKEELDYAIMDESSQIFIEKGLPILYLAKKKVLAGDPEQMRPSNWFGTRSTDDTIFGQVDSLLDYASSLNVTQILLDKNYRSNHAALMSFSSKHFYKSQLDVVDANEEFGSEPLEVFEVDGVWKDSKNEAEALKAIELLQQNLDKYKKIILLAFNISQSEYINSLILNKYPDLEEAIHSKKLLIKNIENIQGDEADLVIATISYDKQTKLSSTYICRPGGRNALNVAVSRAKDKMIVIKTINSSDIQLSGTHADDLETFKEWLRFLEKSNEEKRKEVYDSFNKTGESVDDKKLFSFKTFDKSDYNFDQNSIWFRDLVKKIILNSIKNKDGFELFENYNVGSINIDLVVTKNQKPYKSFIFDMLSYDSNEKYMKIRDRYRFLVSKKYDVEIITPISWITQQNKINDWFGVLENESKNIASFQPTSSYILNKSNNEQFHNKENLTGINELENIKENAEKNISKVLNNSEETSTITSNQQYKTTHVTTKTQVSSFFGFDSNDKNELDSKIEEVVIQENIKDEEVIQENYFSENENNVADSDEEKESEIKIENLQDEISEVDEELEDVSSLVYPSKITSDIEDEYLFEEKDEEDDSQVSTNIQNREHEYFDFNYENQENKKDVSQNNDLLNDEELNEIGHSTDSLINKDDLMSELKNIIKNHDDNEFNDDLLNQEEDLESNSEELSENSEEDKRSIDMEITKYETDELDQNEVEEEYEIPNFKIYENKNEFTSTWLLNDEDFTEINDEEK</sequence>
<evidence type="ECO:0000256" key="2">
    <source>
        <dbReference type="ARBA" id="ARBA00022741"/>
    </source>
</evidence>
<keyword evidence="5" id="KW-0067">ATP-binding</keyword>
<feature type="compositionally biased region" description="Basic and acidic residues" evidence="7">
    <location>
        <begin position="1329"/>
        <end position="1343"/>
    </location>
</feature>
<keyword evidence="6" id="KW-0175">Coiled coil</keyword>
<name>A0A449AQU1_9BACT</name>
<feature type="coiled-coil region" evidence="6">
    <location>
        <begin position="1182"/>
        <end position="1209"/>
    </location>
</feature>
<dbReference type="PANTHER" id="PTHR43788:SF8">
    <property type="entry name" value="DNA-BINDING PROTEIN SMUBP-2"/>
    <property type="match status" value="1"/>
</dbReference>
<evidence type="ECO:0000313" key="10">
    <source>
        <dbReference type="EMBL" id="VEU68837.1"/>
    </source>
</evidence>
<protein>
    <submittedName>
        <fullName evidence="10">Putative DNA helicase</fullName>
    </submittedName>
</protein>
<keyword evidence="3" id="KW-0378">Hydrolase</keyword>
<dbReference type="PANTHER" id="PTHR43788">
    <property type="entry name" value="DNA2/NAM7 HELICASE FAMILY MEMBER"/>
    <property type="match status" value="1"/>
</dbReference>
<comment type="similarity">
    <text evidence="1">Belongs to the DNA2/NAM7 helicase family.</text>
</comment>
<dbReference type="InterPro" id="IPR041677">
    <property type="entry name" value="DNA2/NAM7_AAA_11"/>
</dbReference>
<evidence type="ECO:0000313" key="11">
    <source>
        <dbReference type="Proteomes" id="UP000290495"/>
    </source>
</evidence>
<feature type="domain" description="DNA2/NAM7 helicase helicase" evidence="8">
    <location>
        <begin position="318"/>
        <end position="684"/>
    </location>
</feature>
<dbReference type="EMBL" id="LR215010">
    <property type="protein sequence ID" value="VEU68837.1"/>
    <property type="molecule type" value="Genomic_DNA"/>
</dbReference>
<accession>A0A449AQU1</accession>